<dbReference type="EnsemblPlants" id="evm.model.05.958">
    <property type="protein sequence ID" value="cds.evm.model.05.958"/>
    <property type="gene ID" value="evm.TU.05.958"/>
</dbReference>
<evidence type="ECO:0000259" key="2">
    <source>
        <dbReference type="Pfam" id="PF13966"/>
    </source>
</evidence>
<dbReference type="InterPro" id="IPR052929">
    <property type="entry name" value="RNase_H-like_EbsB-rel"/>
</dbReference>
<dbReference type="SUPFAM" id="SSF53098">
    <property type="entry name" value="Ribonuclease H-like"/>
    <property type="match status" value="1"/>
</dbReference>
<dbReference type="InterPro" id="IPR044730">
    <property type="entry name" value="RNase_H-like_dom_plant"/>
</dbReference>
<dbReference type="Pfam" id="PF13456">
    <property type="entry name" value="RVT_3"/>
    <property type="match status" value="1"/>
</dbReference>
<evidence type="ECO:0000259" key="1">
    <source>
        <dbReference type="Pfam" id="PF13456"/>
    </source>
</evidence>
<sequence length="621" mass="70622">MLTRPIEDQEVKDAVFQMHPNKSPGPDGMNPKFFKKYWGIVGDDVLSSVKNFFHNAKMPEGTQNTNIVLIPKKKKLDQMSELRPISLCNVIAKVITKVLANRMKGICQEIERAISKFWWRSNSNKGIHWVSWDNLTKHKSNEGMSFCDFRDFNIALLAKQGWRLLTCGDSLVGKFFKERYYANGNFLTATLGSNPSYIWRSVLESQSLIRSAARRIVGSKSQVSILNDPWLIDDMNPFVESQHLGLVGKMVNSLMEMDELEWDEESLLDLLTDRDVALVWKIPLATAGVDVDCNLQLDNSGFWLKLWQLKLPPKVKDFLWRVCTNSLPTRFQLSTKHVPINPLCPLCMAAPETALHVLVRCAFAQQYWRQTRVTTLGTAAMTFSGWWEEGLNTWSMAESLEVAMMLCLIWKVRHDMVWNSKQPTCEEVLLLTNINFVDWYNAQKEDMDSSIDANRNLNEHWTPPNFNQIKVNVDGTLFASERWYGIGLVARSSAGAIIQAKNMNKVGTFQPHEVEAIGIKEALSWIKNMGWTNVIVESDYHLRVINDLKKSKIMASLYGHIISDCKALLANVSSVSFNFIKWSANKVAHVLARSSLVEVDHTFSSITLPTVIASLILEDLN</sequence>
<evidence type="ECO:0000313" key="3">
    <source>
        <dbReference type="EnsemblPlants" id="cds.evm.model.05.958"/>
    </source>
</evidence>
<name>A0A803PSK2_CANSA</name>
<reference evidence="3" key="1">
    <citation type="submission" date="2018-11" db="EMBL/GenBank/DDBJ databases">
        <authorList>
            <person name="Grassa J C."/>
        </authorList>
    </citation>
    <scope>NUCLEOTIDE SEQUENCE [LARGE SCALE GENOMIC DNA]</scope>
</reference>
<evidence type="ECO:0008006" key="5">
    <source>
        <dbReference type="Google" id="ProtNLM"/>
    </source>
</evidence>
<dbReference type="Pfam" id="PF13966">
    <property type="entry name" value="zf-RVT"/>
    <property type="match status" value="1"/>
</dbReference>
<dbReference type="Gene3D" id="3.30.420.10">
    <property type="entry name" value="Ribonuclease H-like superfamily/Ribonuclease H"/>
    <property type="match status" value="1"/>
</dbReference>
<feature type="domain" description="RNase H type-1" evidence="1">
    <location>
        <begin position="472"/>
        <end position="594"/>
    </location>
</feature>
<dbReference type="EMBL" id="UZAU01000475">
    <property type="status" value="NOT_ANNOTATED_CDS"/>
    <property type="molecule type" value="Genomic_DNA"/>
</dbReference>
<dbReference type="PANTHER" id="PTHR47074">
    <property type="entry name" value="BNAC02G40300D PROTEIN"/>
    <property type="match status" value="1"/>
</dbReference>
<dbReference type="CDD" id="cd06222">
    <property type="entry name" value="RNase_H_like"/>
    <property type="match status" value="1"/>
</dbReference>
<dbReference type="AlphaFoldDB" id="A0A803PSK2"/>
<dbReference type="InterPro" id="IPR026960">
    <property type="entry name" value="RVT-Znf"/>
</dbReference>
<dbReference type="InterPro" id="IPR036397">
    <property type="entry name" value="RNaseH_sf"/>
</dbReference>
<dbReference type="GO" id="GO:0004523">
    <property type="term" value="F:RNA-DNA hybrid ribonuclease activity"/>
    <property type="evidence" value="ECO:0007669"/>
    <property type="project" value="InterPro"/>
</dbReference>
<dbReference type="PANTHER" id="PTHR47074:SF11">
    <property type="entry name" value="REVERSE TRANSCRIPTASE-LIKE PROTEIN"/>
    <property type="match status" value="1"/>
</dbReference>
<dbReference type="Gramene" id="evm.model.05.958">
    <property type="protein sequence ID" value="cds.evm.model.05.958"/>
    <property type="gene ID" value="evm.TU.05.958"/>
</dbReference>
<dbReference type="InterPro" id="IPR012337">
    <property type="entry name" value="RNaseH-like_sf"/>
</dbReference>
<organism evidence="3 4">
    <name type="scientific">Cannabis sativa</name>
    <name type="common">Hemp</name>
    <name type="synonym">Marijuana</name>
    <dbReference type="NCBI Taxonomy" id="3483"/>
    <lineage>
        <taxon>Eukaryota</taxon>
        <taxon>Viridiplantae</taxon>
        <taxon>Streptophyta</taxon>
        <taxon>Embryophyta</taxon>
        <taxon>Tracheophyta</taxon>
        <taxon>Spermatophyta</taxon>
        <taxon>Magnoliopsida</taxon>
        <taxon>eudicotyledons</taxon>
        <taxon>Gunneridae</taxon>
        <taxon>Pentapetalae</taxon>
        <taxon>rosids</taxon>
        <taxon>fabids</taxon>
        <taxon>Rosales</taxon>
        <taxon>Cannabaceae</taxon>
        <taxon>Cannabis</taxon>
    </lineage>
</organism>
<dbReference type="GO" id="GO:0003676">
    <property type="term" value="F:nucleic acid binding"/>
    <property type="evidence" value="ECO:0007669"/>
    <property type="project" value="InterPro"/>
</dbReference>
<dbReference type="InterPro" id="IPR002156">
    <property type="entry name" value="RNaseH_domain"/>
</dbReference>
<evidence type="ECO:0000313" key="4">
    <source>
        <dbReference type="Proteomes" id="UP000596661"/>
    </source>
</evidence>
<accession>A0A803PSK2</accession>
<protein>
    <recommendedName>
        <fullName evidence="5">RNase H type-1 domain-containing protein</fullName>
    </recommendedName>
</protein>
<reference evidence="3" key="2">
    <citation type="submission" date="2021-03" db="UniProtKB">
        <authorList>
            <consortium name="EnsemblPlants"/>
        </authorList>
    </citation>
    <scope>IDENTIFICATION</scope>
</reference>
<dbReference type="Proteomes" id="UP000596661">
    <property type="component" value="Chromosome 5"/>
</dbReference>
<proteinExistence type="predicted"/>
<feature type="domain" description="Reverse transcriptase zinc-binding" evidence="2">
    <location>
        <begin position="302"/>
        <end position="368"/>
    </location>
</feature>
<keyword evidence="4" id="KW-1185">Reference proteome</keyword>